<dbReference type="AlphaFoldDB" id="A0AA41S1E6"/>
<evidence type="ECO:0000313" key="5">
    <source>
        <dbReference type="Proteomes" id="UP001177140"/>
    </source>
</evidence>
<accession>A0AA41S1E6</accession>
<reference evidence="4" key="1">
    <citation type="submission" date="2022-03" db="EMBL/GenBank/DDBJ databases">
        <title>A functionally conserved STORR gene fusion in Papaver species that diverged 16.8 million years ago.</title>
        <authorList>
            <person name="Catania T."/>
        </authorList>
    </citation>
    <scope>NUCLEOTIDE SEQUENCE</scope>
    <source>
        <strain evidence="4">S-191538</strain>
    </source>
</reference>
<keyword evidence="5" id="KW-1185">Reference proteome</keyword>
<evidence type="ECO:0000256" key="1">
    <source>
        <dbReference type="ARBA" id="ARBA00004167"/>
    </source>
</evidence>
<name>A0AA41S1E6_PAPNU</name>
<protein>
    <recommendedName>
        <fullName evidence="3">Malectin-like domain-containing protein</fullName>
    </recommendedName>
</protein>
<dbReference type="EMBL" id="JAJJMA010058919">
    <property type="protein sequence ID" value="MCL7026595.1"/>
    <property type="molecule type" value="Genomic_DNA"/>
</dbReference>
<dbReference type="InterPro" id="IPR024788">
    <property type="entry name" value="Malectin-like_Carb-bd_dom"/>
</dbReference>
<feature type="non-terminal residue" evidence="4">
    <location>
        <position position="416"/>
    </location>
</feature>
<dbReference type="PANTHER" id="PTHR45631:SF44">
    <property type="entry name" value="CARBOHYDRATE-BINDING PROTEIN OF THE ER PROTEIN"/>
    <property type="match status" value="1"/>
</dbReference>
<dbReference type="PANTHER" id="PTHR45631">
    <property type="entry name" value="OS07G0107800 PROTEIN-RELATED"/>
    <property type="match status" value="1"/>
</dbReference>
<evidence type="ECO:0000313" key="4">
    <source>
        <dbReference type="EMBL" id="MCL7026595.1"/>
    </source>
</evidence>
<comment type="subcellular location">
    <subcellularLocation>
        <location evidence="1">Membrane</location>
        <topology evidence="1">Single-pass membrane protein</topology>
    </subcellularLocation>
</comment>
<evidence type="ECO:0000256" key="2">
    <source>
        <dbReference type="SAM" id="SignalP"/>
    </source>
</evidence>
<gene>
    <name evidence="4" type="ORF">MKW94_012194</name>
</gene>
<keyword evidence="2" id="KW-0732">Signal</keyword>
<comment type="caution">
    <text evidence="4">The sequence shown here is derived from an EMBL/GenBank/DDBJ whole genome shotgun (WGS) entry which is preliminary data.</text>
</comment>
<feature type="signal peptide" evidence="2">
    <location>
        <begin position="1"/>
        <end position="28"/>
    </location>
</feature>
<organism evidence="4 5">
    <name type="scientific">Papaver nudicaule</name>
    <name type="common">Iceland poppy</name>
    <dbReference type="NCBI Taxonomy" id="74823"/>
    <lineage>
        <taxon>Eukaryota</taxon>
        <taxon>Viridiplantae</taxon>
        <taxon>Streptophyta</taxon>
        <taxon>Embryophyta</taxon>
        <taxon>Tracheophyta</taxon>
        <taxon>Spermatophyta</taxon>
        <taxon>Magnoliopsida</taxon>
        <taxon>Ranunculales</taxon>
        <taxon>Papaveraceae</taxon>
        <taxon>Papaveroideae</taxon>
        <taxon>Papaver</taxon>
    </lineage>
</organism>
<dbReference type="Proteomes" id="UP001177140">
    <property type="component" value="Unassembled WGS sequence"/>
</dbReference>
<feature type="chain" id="PRO_5041415485" description="Malectin-like domain-containing protein" evidence="2">
    <location>
        <begin position="29"/>
        <end position="416"/>
    </location>
</feature>
<dbReference type="Pfam" id="PF12819">
    <property type="entry name" value="Malectin_like"/>
    <property type="match status" value="1"/>
</dbReference>
<evidence type="ECO:0000259" key="3">
    <source>
        <dbReference type="Pfam" id="PF12819"/>
    </source>
</evidence>
<feature type="domain" description="Malectin-like" evidence="3">
    <location>
        <begin position="34"/>
        <end position="404"/>
    </location>
</feature>
<sequence length="416" mass="46728">MNSKLLNLLALLLFLQFSCFLVIVPASAEVLLSIDCGSSSLKPHTDANSIVWVGDNSYIRSGETHKVMIDPPDIKAWDSNVMSTLRAFPTRKKNCYSIDIEDKSKDSTTPNATRVLVRASFYYGNYDNKLTPPTFNLQFNGNSWTQIVTHQDYIIYTEMVYSLIKGHNISICLAQTQPDNIPFISALEVRNVSNLEFPGRFAYSYVDSNYPVFFSERFAFAGANTTIRYPDDMYDRIWGPVYTNLRVKSNSPYQSVNTDDKPLEALRTTLTQLQEVKGVQQCPCVAAKVINDDEPPEIALRRTHLYSSGNMVYDGISDPKIPIHYNAYFTEVNILNSTEKRSFNILVNNEFYKGPIVPSPLYLEKVFIHNITSFAVNSSHSIALVPTNDSTLPPLIIALEGFTVGDKLVQGTNSSD</sequence>
<dbReference type="GO" id="GO:0016020">
    <property type="term" value="C:membrane"/>
    <property type="evidence" value="ECO:0007669"/>
    <property type="project" value="UniProtKB-SubCell"/>
</dbReference>
<proteinExistence type="predicted"/>